<gene>
    <name evidence="2" type="ORF">FOC4_g10005637</name>
</gene>
<dbReference type="STRING" id="1229665.N1RLS3"/>
<dbReference type="InterPro" id="IPR051532">
    <property type="entry name" value="Ester_Hydrolysis_Enzymes"/>
</dbReference>
<dbReference type="InterPro" id="IPR013830">
    <property type="entry name" value="SGNH_hydro"/>
</dbReference>
<evidence type="ECO:0000313" key="2">
    <source>
        <dbReference type="EMBL" id="EMT67538.1"/>
    </source>
</evidence>
<organism evidence="2 3">
    <name type="scientific">Fusarium oxysporum f. sp. cubense (strain race 4)</name>
    <name type="common">Panama disease fungus</name>
    <dbReference type="NCBI Taxonomy" id="2502994"/>
    <lineage>
        <taxon>Eukaryota</taxon>
        <taxon>Fungi</taxon>
        <taxon>Dikarya</taxon>
        <taxon>Ascomycota</taxon>
        <taxon>Pezizomycotina</taxon>
        <taxon>Sordariomycetes</taxon>
        <taxon>Hypocreomycetidae</taxon>
        <taxon>Hypocreales</taxon>
        <taxon>Nectriaceae</taxon>
        <taxon>Fusarium</taxon>
        <taxon>Fusarium oxysporum species complex</taxon>
    </lineage>
</organism>
<dbReference type="Gene3D" id="3.40.50.720">
    <property type="entry name" value="NAD(P)-binding Rossmann-like Domain"/>
    <property type="match status" value="1"/>
</dbReference>
<sequence length="320" mass="34458">MAAKSLVVGGTGGIGYGIACRIAASSPSSTVIISGRNEPKNIPHSNIQFKQLDASSMRAIKTYTDELKASQPALFEMLSPIWNALTLLTVLMATFISPAAALPNIRVLPLGDSITKGTGSTGLVGYRLPLRQKILKQGVKVNMVGTLKNGNMVDGHHEGHSGKMLADINGYWQKPIQARPNVVLIHAGTNNMDQGKDLDIAASILADIVDGIFKVAPDVTICLAPVIWANDKKMQANTDKFNPQVRSLISARQKKRKHILEVPIDIKKEDLGDSKHPNDDGYDKMANAWLKAILEADKKGWLKMPIKMSPEDAPGTGLGA</sequence>
<dbReference type="Proteomes" id="UP000016929">
    <property type="component" value="Unassembled WGS sequence"/>
</dbReference>
<feature type="domain" description="SGNH hydrolase-type esterase" evidence="1">
    <location>
        <begin position="110"/>
        <end position="283"/>
    </location>
</feature>
<dbReference type="SUPFAM" id="SSF51735">
    <property type="entry name" value="NAD(P)-binding Rossmann-fold domains"/>
    <property type="match status" value="1"/>
</dbReference>
<dbReference type="OrthoDB" id="3915838at2759"/>
<dbReference type="AlphaFoldDB" id="N1RLS3"/>
<name>N1RLS3_FUSC4</name>
<reference evidence="3" key="1">
    <citation type="submission" date="2012-09" db="EMBL/GenBank/DDBJ databases">
        <title>Genome sequencing and comparative transcriptomics of race 1 and race 4 of banana pathogen: Fusarium oxysporum f. sp. cubense.</title>
        <authorList>
            <person name="Fang X."/>
            <person name="Huang J."/>
        </authorList>
    </citation>
    <scope>NUCLEOTIDE SEQUENCE [LARGE SCALE GENOMIC DNA]</scope>
    <source>
        <strain evidence="3">race 4</strain>
    </source>
</reference>
<dbReference type="SUPFAM" id="SSF52266">
    <property type="entry name" value="SGNH hydrolase"/>
    <property type="match status" value="1"/>
</dbReference>
<dbReference type="PANTHER" id="PTHR30383">
    <property type="entry name" value="THIOESTERASE 1/PROTEASE 1/LYSOPHOSPHOLIPASE L1"/>
    <property type="match status" value="1"/>
</dbReference>
<dbReference type="Gene3D" id="3.40.50.1110">
    <property type="entry name" value="SGNH hydrolase"/>
    <property type="match status" value="1"/>
</dbReference>
<evidence type="ECO:0000259" key="1">
    <source>
        <dbReference type="Pfam" id="PF13472"/>
    </source>
</evidence>
<dbReference type="HOGENOM" id="CLU_044083_1_2_1"/>
<dbReference type="Pfam" id="PF13472">
    <property type="entry name" value="Lipase_GDSL_2"/>
    <property type="match status" value="1"/>
</dbReference>
<keyword evidence="3" id="KW-1185">Reference proteome</keyword>
<reference evidence="3" key="2">
    <citation type="journal article" date="2014" name="PLoS ONE">
        <title>Genome and Transcriptome Analysis of the Fungal Pathogen Fusarium oxysporum f. sp. cubense Causing Banana Vascular Wilt Disease.</title>
        <authorList>
            <person name="Guo L."/>
            <person name="Han L."/>
            <person name="Yang L."/>
            <person name="Zeng H."/>
            <person name="Fan D."/>
            <person name="Zhu Y."/>
            <person name="Feng Y."/>
            <person name="Wang G."/>
            <person name="Peng C."/>
            <person name="Jiang X."/>
            <person name="Zhou D."/>
            <person name="Ni P."/>
            <person name="Liang C."/>
            <person name="Liu L."/>
            <person name="Wang J."/>
            <person name="Mao C."/>
            <person name="Fang X."/>
            <person name="Peng M."/>
            <person name="Huang J."/>
        </authorList>
    </citation>
    <scope>NUCLEOTIDE SEQUENCE [LARGE SCALE GENOMIC DNA]</scope>
    <source>
        <strain evidence="3">race 4</strain>
    </source>
</reference>
<dbReference type="GO" id="GO:0004622">
    <property type="term" value="F:phosphatidylcholine lysophospholipase activity"/>
    <property type="evidence" value="ECO:0007669"/>
    <property type="project" value="TreeGrafter"/>
</dbReference>
<dbReference type="PANTHER" id="PTHR30383:SF5">
    <property type="entry name" value="SGNH HYDROLASE-TYPE ESTERASE DOMAIN-CONTAINING PROTEIN"/>
    <property type="match status" value="1"/>
</dbReference>
<dbReference type="EMBL" id="KB726570">
    <property type="protein sequence ID" value="EMT67538.1"/>
    <property type="molecule type" value="Genomic_DNA"/>
</dbReference>
<protein>
    <recommendedName>
        <fullName evidence="1">SGNH hydrolase-type esterase domain-containing protein</fullName>
    </recommendedName>
</protein>
<dbReference type="CDD" id="cd01833">
    <property type="entry name" value="XynB_like"/>
    <property type="match status" value="1"/>
</dbReference>
<accession>N1RLS3</accession>
<dbReference type="InterPro" id="IPR036514">
    <property type="entry name" value="SGNH_hydro_sf"/>
</dbReference>
<proteinExistence type="predicted"/>
<evidence type="ECO:0000313" key="3">
    <source>
        <dbReference type="Proteomes" id="UP000016929"/>
    </source>
</evidence>
<dbReference type="InterPro" id="IPR036291">
    <property type="entry name" value="NAD(P)-bd_dom_sf"/>
</dbReference>